<organism evidence="3 4">
    <name type="scientific">Micromonospora lupini str. Lupac 08</name>
    <dbReference type="NCBI Taxonomy" id="1150864"/>
    <lineage>
        <taxon>Bacteria</taxon>
        <taxon>Bacillati</taxon>
        <taxon>Actinomycetota</taxon>
        <taxon>Actinomycetes</taxon>
        <taxon>Micromonosporales</taxon>
        <taxon>Micromonosporaceae</taxon>
        <taxon>Micromonospora</taxon>
    </lineage>
</organism>
<accession>I0L438</accession>
<protein>
    <submittedName>
        <fullName evidence="3">L-erythro-3,5-diaminohexanoate dehydrogenase (Partial)</fullName>
    </submittedName>
</protein>
<sequence>MTSPVGLHRVVQPAGVLPQAAWRLDASAAIAPNEVRIRVQRLNLDAASFRQLSEKHGGDGAAVRAEVLEIISTRGKMQNPVTGVRWDADRHCRGGRSAVPAGAEGRCAGRHAGVADVDAAGDHRRAGPLGRAQRAGALRRVGDPVRAVHRRGAARRRGPAVVPRRAGRVRGARADRPGGVALRPGAGACR</sequence>
<dbReference type="EMBL" id="CAIE01000026">
    <property type="protein sequence ID" value="CCH18585.1"/>
    <property type="molecule type" value="Genomic_DNA"/>
</dbReference>
<dbReference type="Pfam" id="PF26370">
    <property type="entry name" value="KDD_N"/>
    <property type="match status" value="1"/>
</dbReference>
<dbReference type="Proteomes" id="UP000003448">
    <property type="component" value="Unassembled WGS sequence"/>
</dbReference>
<feature type="domain" description="L-erythro-3,5-diaminohexanoate dehydrogenase N-terminal" evidence="2">
    <location>
        <begin position="8"/>
        <end position="83"/>
    </location>
</feature>
<proteinExistence type="predicted"/>
<evidence type="ECO:0000313" key="4">
    <source>
        <dbReference type="Proteomes" id="UP000003448"/>
    </source>
</evidence>
<reference evidence="4" key="1">
    <citation type="journal article" date="2012" name="J. Bacteriol.">
        <title>Genome Sequence of Micromonospora lupini Lupac 08, Isolated from Root Nodules of Lupinus angustifolius.</title>
        <authorList>
            <person name="Alonso-Vega P."/>
            <person name="Normand P."/>
            <person name="Bacigalupe R."/>
            <person name="Pujic P."/>
            <person name="Lajus A."/>
            <person name="Vallenet D."/>
            <person name="Carro L."/>
            <person name="Coll P."/>
            <person name="Trujillo M.E."/>
        </authorList>
    </citation>
    <scope>NUCLEOTIDE SEQUENCE [LARGE SCALE GENOMIC DNA]</scope>
    <source>
        <strain evidence="4">Lupac 08</strain>
    </source>
</reference>
<dbReference type="STRING" id="1150864.MILUP08_43495"/>
<gene>
    <name evidence="3" type="ORF">MILUP08_43495</name>
</gene>
<dbReference type="InterPro" id="IPR058932">
    <property type="entry name" value="KDD_N"/>
</dbReference>
<evidence type="ECO:0000313" key="3">
    <source>
        <dbReference type="EMBL" id="CCH18585.1"/>
    </source>
</evidence>
<comment type="caution">
    <text evidence="3">The sequence shown here is derived from an EMBL/GenBank/DDBJ whole genome shotgun (WGS) entry which is preliminary data.</text>
</comment>
<keyword evidence="4" id="KW-1185">Reference proteome</keyword>
<dbReference type="eggNOG" id="COG1063">
    <property type="taxonomic scope" value="Bacteria"/>
</dbReference>
<evidence type="ECO:0000259" key="2">
    <source>
        <dbReference type="Pfam" id="PF26370"/>
    </source>
</evidence>
<feature type="region of interest" description="Disordered" evidence="1">
    <location>
        <begin position="168"/>
        <end position="190"/>
    </location>
</feature>
<name>I0L438_9ACTN</name>
<dbReference type="AlphaFoldDB" id="I0L438"/>
<evidence type="ECO:0000256" key="1">
    <source>
        <dbReference type="SAM" id="MobiDB-lite"/>
    </source>
</evidence>